<protein>
    <recommendedName>
        <fullName evidence="4">ATP synthase epsilon chain</fullName>
    </recommendedName>
    <alternativeName>
        <fullName evidence="10">ATP synthase F1 sector epsilon subunit</fullName>
    </alternativeName>
    <alternativeName>
        <fullName evidence="9">F-ATPase epsilon subunit</fullName>
    </alternativeName>
</protein>
<evidence type="ECO:0000256" key="11">
    <source>
        <dbReference type="SAM" id="Coils"/>
    </source>
</evidence>
<evidence type="ECO:0000256" key="5">
    <source>
        <dbReference type="ARBA" id="ARBA00022448"/>
    </source>
</evidence>
<evidence type="ECO:0000256" key="4">
    <source>
        <dbReference type="ARBA" id="ARBA00014480"/>
    </source>
</evidence>
<evidence type="ECO:0000256" key="2">
    <source>
        <dbReference type="ARBA" id="ARBA00004184"/>
    </source>
</evidence>
<keyword evidence="8" id="KW-0139">CF(1)</keyword>
<keyword evidence="8" id="KW-0066">ATP synthesis</keyword>
<evidence type="ECO:0000256" key="1">
    <source>
        <dbReference type="ARBA" id="ARBA00003543"/>
    </source>
</evidence>
<feature type="domain" description="ATP synthase F1 complex delta/epsilon subunit N-terminal" evidence="12">
    <location>
        <begin position="5"/>
        <end position="81"/>
    </location>
</feature>
<keyword evidence="7" id="KW-0472">Membrane</keyword>
<dbReference type="SUPFAM" id="SSF51344">
    <property type="entry name" value="Epsilon subunit of F1F0-ATP synthase N-terminal domain"/>
    <property type="match status" value="1"/>
</dbReference>
<evidence type="ECO:0000259" key="12">
    <source>
        <dbReference type="Pfam" id="PF02823"/>
    </source>
</evidence>
<keyword evidence="6" id="KW-0406">Ion transport</keyword>
<dbReference type="Gene3D" id="2.60.15.10">
    <property type="entry name" value="F0F1 ATP synthase delta/epsilon subunit, N-terminal"/>
    <property type="match status" value="1"/>
</dbReference>
<dbReference type="RefSeq" id="WP_379910413.1">
    <property type="nucleotide sequence ID" value="NZ_JBHSWE010000001.1"/>
</dbReference>
<evidence type="ECO:0000256" key="8">
    <source>
        <dbReference type="ARBA" id="ARBA00023196"/>
    </source>
</evidence>
<evidence type="ECO:0000256" key="9">
    <source>
        <dbReference type="ARBA" id="ARBA00030215"/>
    </source>
</evidence>
<accession>A0ABW2A3Q6</accession>
<evidence type="ECO:0000256" key="7">
    <source>
        <dbReference type="ARBA" id="ARBA00023136"/>
    </source>
</evidence>
<keyword evidence="5" id="KW-0813">Transport</keyword>
<evidence type="ECO:0000256" key="3">
    <source>
        <dbReference type="ARBA" id="ARBA00005712"/>
    </source>
</evidence>
<keyword evidence="11" id="KW-0175">Coiled coil</keyword>
<keyword evidence="14" id="KW-1185">Reference proteome</keyword>
<feature type="coiled-coil region" evidence="11">
    <location>
        <begin position="93"/>
        <end position="120"/>
    </location>
</feature>
<comment type="subcellular location">
    <subcellularLocation>
        <location evidence="2">Endomembrane system</location>
        <topology evidence="2">Peripheral membrane protein</topology>
    </subcellularLocation>
</comment>
<reference evidence="14" key="1">
    <citation type="journal article" date="2019" name="Int. J. Syst. Evol. Microbiol.">
        <title>The Global Catalogue of Microorganisms (GCM) 10K type strain sequencing project: providing services to taxonomists for standard genome sequencing and annotation.</title>
        <authorList>
            <consortium name="The Broad Institute Genomics Platform"/>
            <consortium name="The Broad Institute Genome Sequencing Center for Infectious Disease"/>
            <person name="Wu L."/>
            <person name="Ma J."/>
        </authorList>
    </citation>
    <scope>NUCLEOTIDE SEQUENCE [LARGE SCALE GENOMIC DNA]</scope>
    <source>
        <strain evidence="14">NBRC 111756</strain>
    </source>
</reference>
<name>A0ABW2A3Q6_9GAMM</name>
<gene>
    <name evidence="13" type="ORF">ACFQDL_19125</name>
</gene>
<proteinExistence type="inferred from homology"/>
<comment type="caution">
    <text evidence="13">The sequence shown here is derived from an EMBL/GenBank/DDBJ whole genome shotgun (WGS) entry which is preliminary data.</text>
</comment>
<dbReference type="InterPro" id="IPR001469">
    <property type="entry name" value="ATP_synth_F1_dsu/esu"/>
</dbReference>
<evidence type="ECO:0000256" key="10">
    <source>
        <dbReference type="ARBA" id="ARBA00031795"/>
    </source>
</evidence>
<evidence type="ECO:0000313" key="14">
    <source>
        <dbReference type="Proteomes" id="UP001596422"/>
    </source>
</evidence>
<evidence type="ECO:0000256" key="6">
    <source>
        <dbReference type="ARBA" id="ARBA00023065"/>
    </source>
</evidence>
<comment type="function">
    <text evidence="1">Produces ATP from ADP in the presence of a proton gradient across the membrane.</text>
</comment>
<organism evidence="13 14">
    <name type="scientific">Marinobacterium aestuariivivens</name>
    <dbReference type="NCBI Taxonomy" id="1698799"/>
    <lineage>
        <taxon>Bacteria</taxon>
        <taxon>Pseudomonadati</taxon>
        <taxon>Pseudomonadota</taxon>
        <taxon>Gammaproteobacteria</taxon>
        <taxon>Oceanospirillales</taxon>
        <taxon>Oceanospirillaceae</taxon>
        <taxon>Marinobacterium</taxon>
    </lineage>
</organism>
<comment type="similarity">
    <text evidence="3">Belongs to the ATPase epsilon chain family.</text>
</comment>
<dbReference type="CDD" id="cd12152">
    <property type="entry name" value="F1-ATPase_delta"/>
    <property type="match status" value="1"/>
</dbReference>
<dbReference type="EMBL" id="JBHSWE010000001">
    <property type="protein sequence ID" value="MFC6671939.1"/>
    <property type="molecule type" value="Genomic_DNA"/>
</dbReference>
<dbReference type="Pfam" id="PF02823">
    <property type="entry name" value="ATP-synt_DE_N"/>
    <property type="match status" value="1"/>
</dbReference>
<dbReference type="InterPro" id="IPR020546">
    <property type="entry name" value="ATP_synth_F1_dsu/esu_N"/>
</dbReference>
<dbReference type="Proteomes" id="UP001596422">
    <property type="component" value="Unassembled WGS sequence"/>
</dbReference>
<evidence type="ECO:0000313" key="13">
    <source>
        <dbReference type="EMBL" id="MFC6671939.1"/>
    </source>
</evidence>
<dbReference type="InterPro" id="IPR036771">
    <property type="entry name" value="ATPsynth_dsu/esu_N"/>
</dbReference>
<sequence length="140" mass="15993">MNSFSLQLLSTTEQTQIEGVTSFVGEDASGSFGLLPGHGRLMTSLIFGLARFRCGQAPWQYLALPGALLYFVDNRLQISTRRYLLDEDYERISHLLQQQLLAEENELQAMKESLRRMEDEVLRRLSELGQDRAERLFGGH</sequence>